<sequence>MSTDKRLNNQKIIEDFKEVFSQDNKYKMNNNNIKVLIKNIIEIFQERCTKIFYPKWRGNEGDTKVFVLKLDERLLSKYGKKRENIITVRLRTQQLDIEVFSGLYSNGKEFHYDSNAKDSDLLKLYKDINDLFVSQIVS</sequence>
<dbReference type="RefSeq" id="WP_125003647.1">
    <property type="nucleotide sequence ID" value="NZ_BHYK01000020.1"/>
</dbReference>
<name>A0A401UQ23_9CLOT</name>
<accession>A0A401UQ23</accession>
<organism evidence="1 2">
    <name type="scientific">Clostridium tagluense</name>
    <dbReference type="NCBI Taxonomy" id="360422"/>
    <lineage>
        <taxon>Bacteria</taxon>
        <taxon>Bacillati</taxon>
        <taxon>Bacillota</taxon>
        <taxon>Clostridia</taxon>
        <taxon>Eubacteriales</taxon>
        <taxon>Clostridiaceae</taxon>
        <taxon>Clostridium</taxon>
    </lineage>
</organism>
<reference evidence="1 2" key="1">
    <citation type="submission" date="2018-11" db="EMBL/GenBank/DDBJ databases">
        <title>Genome sequencing and assembly of Clostridium tagluense strain A121.</title>
        <authorList>
            <person name="Murakami T."/>
            <person name="Segawa T."/>
            <person name="Shcherbakova V.A."/>
            <person name="Mori H."/>
            <person name="Yoshimura Y."/>
        </authorList>
    </citation>
    <scope>NUCLEOTIDE SEQUENCE [LARGE SCALE GENOMIC DNA]</scope>
    <source>
        <strain evidence="1 2">A121</strain>
    </source>
</reference>
<protein>
    <submittedName>
        <fullName evidence="1">Uncharacterized protein</fullName>
    </submittedName>
</protein>
<gene>
    <name evidence="1" type="ORF">Ctaglu_32760</name>
</gene>
<proteinExistence type="predicted"/>
<dbReference type="OrthoDB" id="2085957at2"/>
<evidence type="ECO:0000313" key="2">
    <source>
        <dbReference type="Proteomes" id="UP000287872"/>
    </source>
</evidence>
<dbReference type="EMBL" id="BHYK01000020">
    <property type="protein sequence ID" value="GCD11653.1"/>
    <property type="molecule type" value="Genomic_DNA"/>
</dbReference>
<dbReference type="Proteomes" id="UP000287872">
    <property type="component" value="Unassembled WGS sequence"/>
</dbReference>
<dbReference type="AlphaFoldDB" id="A0A401UQ23"/>
<evidence type="ECO:0000313" key="1">
    <source>
        <dbReference type="EMBL" id="GCD11653.1"/>
    </source>
</evidence>
<comment type="caution">
    <text evidence="1">The sequence shown here is derived from an EMBL/GenBank/DDBJ whole genome shotgun (WGS) entry which is preliminary data.</text>
</comment>
<keyword evidence="2" id="KW-1185">Reference proteome</keyword>